<evidence type="ECO:0000313" key="3">
    <source>
        <dbReference type="Proteomes" id="UP000799291"/>
    </source>
</evidence>
<keyword evidence="3" id="KW-1185">Reference proteome</keyword>
<reference evidence="2" key="1">
    <citation type="journal article" date="2020" name="Stud. Mycol.">
        <title>101 Dothideomycetes genomes: a test case for predicting lifestyles and emergence of pathogens.</title>
        <authorList>
            <person name="Haridas S."/>
            <person name="Albert R."/>
            <person name="Binder M."/>
            <person name="Bloem J."/>
            <person name="Labutti K."/>
            <person name="Salamov A."/>
            <person name="Andreopoulos B."/>
            <person name="Baker S."/>
            <person name="Barry K."/>
            <person name="Bills G."/>
            <person name="Bluhm B."/>
            <person name="Cannon C."/>
            <person name="Castanera R."/>
            <person name="Culley D."/>
            <person name="Daum C."/>
            <person name="Ezra D."/>
            <person name="Gonzalez J."/>
            <person name="Henrissat B."/>
            <person name="Kuo A."/>
            <person name="Liang C."/>
            <person name="Lipzen A."/>
            <person name="Lutzoni F."/>
            <person name="Magnuson J."/>
            <person name="Mondo S."/>
            <person name="Nolan M."/>
            <person name="Ohm R."/>
            <person name="Pangilinan J."/>
            <person name="Park H.-J."/>
            <person name="Ramirez L."/>
            <person name="Alfaro M."/>
            <person name="Sun H."/>
            <person name="Tritt A."/>
            <person name="Yoshinaga Y."/>
            <person name="Zwiers L.-H."/>
            <person name="Turgeon B."/>
            <person name="Goodwin S."/>
            <person name="Spatafora J."/>
            <person name="Crous P."/>
            <person name="Grigoriev I."/>
        </authorList>
    </citation>
    <scope>NUCLEOTIDE SEQUENCE</scope>
    <source>
        <strain evidence="2">CBS 122367</strain>
    </source>
</reference>
<keyword evidence="1" id="KW-0732">Signal</keyword>
<dbReference type="EMBL" id="MU005583">
    <property type="protein sequence ID" value="KAF2683787.1"/>
    <property type="molecule type" value="Genomic_DNA"/>
</dbReference>
<protein>
    <submittedName>
        <fullName evidence="2">Uncharacterized protein</fullName>
    </submittedName>
</protein>
<accession>A0A6G1IZV2</accession>
<name>A0A6G1IZV2_9PLEO</name>
<organism evidence="2 3">
    <name type="scientific">Lentithecium fluviatile CBS 122367</name>
    <dbReference type="NCBI Taxonomy" id="1168545"/>
    <lineage>
        <taxon>Eukaryota</taxon>
        <taxon>Fungi</taxon>
        <taxon>Dikarya</taxon>
        <taxon>Ascomycota</taxon>
        <taxon>Pezizomycotina</taxon>
        <taxon>Dothideomycetes</taxon>
        <taxon>Pleosporomycetidae</taxon>
        <taxon>Pleosporales</taxon>
        <taxon>Massarineae</taxon>
        <taxon>Lentitheciaceae</taxon>
        <taxon>Lentithecium</taxon>
    </lineage>
</organism>
<dbReference type="Proteomes" id="UP000799291">
    <property type="component" value="Unassembled WGS sequence"/>
</dbReference>
<feature type="signal peptide" evidence="1">
    <location>
        <begin position="1"/>
        <end position="22"/>
    </location>
</feature>
<proteinExistence type="predicted"/>
<evidence type="ECO:0000256" key="1">
    <source>
        <dbReference type="SAM" id="SignalP"/>
    </source>
</evidence>
<sequence>MKSTFSLLIAAVFTSALPSAAPTPGQPFYLKVVSDNALLSDAVLRDNNTYDLGITPPPYYSNPPYGDFPSPVSVSSTNASELIVSPTNPHPGPISGRLALVSAGEGDWTLSKAFPQPGEAWNVGPGKEGAVVRVYGWGFVDGEGVVGTVLRWVDGIKGRWIAVRTVVAPWEGAPYERWVLHWREASVGAPSPPVEYVDVDLKVSWTS</sequence>
<gene>
    <name evidence="2" type="ORF">K458DRAFT_418772</name>
</gene>
<feature type="chain" id="PRO_5026232237" evidence="1">
    <location>
        <begin position="23"/>
        <end position="207"/>
    </location>
</feature>
<evidence type="ECO:0000313" key="2">
    <source>
        <dbReference type="EMBL" id="KAF2683787.1"/>
    </source>
</evidence>
<dbReference type="OrthoDB" id="3763177at2759"/>
<dbReference type="AlphaFoldDB" id="A0A6G1IZV2"/>